<evidence type="ECO:0000259" key="16">
    <source>
        <dbReference type="PROSITE" id="PS51384"/>
    </source>
</evidence>
<dbReference type="EMBL" id="WIUZ02000004">
    <property type="protein sequence ID" value="KAF9788128.1"/>
    <property type="molecule type" value="Genomic_DNA"/>
</dbReference>
<comment type="caution">
    <text evidence="17">The sequence shown here is derived from an EMBL/GenBank/DDBJ whole genome shotgun (WGS) entry which is preliminary data.</text>
</comment>
<dbReference type="SFLD" id="SFLDG01168">
    <property type="entry name" value="Ferric_reductase_subgroup_(FRE"/>
    <property type="match status" value="1"/>
</dbReference>
<evidence type="ECO:0000256" key="8">
    <source>
        <dbReference type="ARBA" id="ARBA00022989"/>
    </source>
</evidence>
<dbReference type="PROSITE" id="PS51384">
    <property type="entry name" value="FAD_FR"/>
    <property type="match status" value="1"/>
</dbReference>
<evidence type="ECO:0000256" key="2">
    <source>
        <dbReference type="ARBA" id="ARBA00006278"/>
    </source>
</evidence>
<dbReference type="CDD" id="cd06186">
    <property type="entry name" value="NOX_Duox_like_FAD_NADP"/>
    <property type="match status" value="1"/>
</dbReference>
<sequence length="601" mass="66337">MGTTSADAVLAERYNQEYAYQVWWLIAPFLFLVGLVHYGSVVLRVITSKKKSADVEVDGQVVRHRASVRRLPLAITNVYRVLAFRTTFTIGPFSLNLAEVALTIAYIVALFVWSFINTTSLNGTKFARQYYNNRVANIACGQLPLVVALGTKNNIVGMITGLSHEKINYMHRMTARVVFVLLSVHAGVRLKFLKSGSLQTQFIQVGILAISSFGSLIIVSLRPVRKAAYELFFFLHFIMVLIFLVGGYIHTKDPGVAYWFWVSFIIWGLDRFIRLVRLTAFNYSYFGFKRGTGTMDADIELLSPHLVRLRLFRPPHFHWSPGQAAYLIMPGVSTIPFEAHPFTIASVDTTDDEPQWKATPTTEEKEALAETKPYWKELVFLINVHSGFTRKLRDVSEKGSKLKVFVDGPYGKSPDLTKYDTSVLIAGGSGVSFTLPLFLDGIKNAAAGNSNAKRIVFIWSIRDRSHIAWISETLGAATKLAPAGLDVSVRIFITGEDVPQQSDDVSVKSGKETYGTEGKSPPPSLFEDPAVQITSGSRANLKYILQKEADLTCGRMGVTVCGSQSITATVKNALGFSIAGPSTIMKGGPSITLHTEAFGYA</sequence>
<evidence type="ECO:0000256" key="12">
    <source>
        <dbReference type="ARBA" id="ARBA00023180"/>
    </source>
</evidence>
<evidence type="ECO:0000313" key="18">
    <source>
        <dbReference type="Proteomes" id="UP000736335"/>
    </source>
</evidence>
<dbReference type="InterPro" id="IPR039261">
    <property type="entry name" value="FNR_nucleotide-bd"/>
</dbReference>
<dbReference type="Pfam" id="PF01794">
    <property type="entry name" value="Ferric_reduct"/>
    <property type="match status" value="1"/>
</dbReference>
<evidence type="ECO:0000256" key="7">
    <source>
        <dbReference type="ARBA" id="ARBA00022982"/>
    </source>
</evidence>
<feature type="domain" description="FAD-binding FR-type" evidence="16">
    <location>
        <begin position="288"/>
        <end position="416"/>
    </location>
</feature>
<keyword evidence="10" id="KW-0406">Ion transport</keyword>
<accession>A0A9P6HIP2</accession>
<keyword evidence="18" id="KW-1185">Reference proteome</keyword>
<comment type="similarity">
    <text evidence="2">Belongs to the ferric reductase (FRE) family.</text>
</comment>
<evidence type="ECO:0000256" key="4">
    <source>
        <dbReference type="ARBA" id="ARBA00022448"/>
    </source>
</evidence>
<dbReference type="Pfam" id="PF08030">
    <property type="entry name" value="NAD_binding_6"/>
    <property type="match status" value="1"/>
</dbReference>
<dbReference type="GO" id="GO:0052851">
    <property type="term" value="F:ferric-chelate reductase (NADPH) activity"/>
    <property type="evidence" value="ECO:0007669"/>
    <property type="project" value="UniProtKB-EC"/>
</dbReference>
<keyword evidence="5" id="KW-1003">Cell membrane</keyword>
<evidence type="ECO:0000256" key="14">
    <source>
        <dbReference type="SAM" id="MobiDB-lite"/>
    </source>
</evidence>
<evidence type="ECO:0000256" key="13">
    <source>
        <dbReference type="ARBA" id="ARBA00048483"/>
    </source>
</evidence>
<dbReference type="GO" id="GO:0006879">
    <property type="term" value="P:intracellular iron ion homeostasis"/>
    <property type="evidence" value="ECO:0007669"/>
    <property type="project" value="TreeGrafter"/>
</dbReference>
<dbReference type="PANTHER" id="PTHR32361">
    <property type="entry name" value="FERRIC/CUPRIC REDUCTASE TRANSMEMBRANE COMPONENT"/>
    <property type="match status" value="1"/>
</dbReference>
<dbReference type="PANTHER" id="PTHR32361:SF9">
    <property type="entry name" value="FERRIC REDUCTASE TRANSMEMBRANE COMPONENT 3-RELATED"/>
    <property type="match status" value="1"/>
</dbReference>
<dbReference type="EC" id="1.16.1.9" evidence="3"/>
<protein>
    <recommendedName>
        <fullName evidence="3">ferric-chelate reductase (NADPH)</fullName>
        <ecNumber evidence="3">1.16.1.9</ecNumber>
    </recommendedName>
</protein>
<keyword evidence="8 15" id="KW-1133">Transmembrane helix</keyword>
<feature type="region of interest" description="Disordered" evidence="14">
    <location>
        <begin position="501"/>
        <end position="523"/>
    </location>
</feature>
<feature type="transmembrane region" description="Helical" evidence="15">
    <location>
        <begin position="97"/>
        <end position="116"/>
    </location>
</feature>
<feature type="transmembrane region" description="Helical" evidence="15">
    <location>
        <begin position="231"/>
        <end position="250"/>
    </location>
</feature>
<keyword evidence="9" id="KW-0560">Oxidoreductase</keyword>
<feature type="transmembrane region" description="Helical" evidence="15">
    <location>
        <begin position="22"/>
        <end position="43"/>
    </location>
</feature>
<evidence type="ECO:0000256" key="11">
    <source>
        <dbReference type="ARBA" id="ARBA00023136"/>
    </source>
</evidence>
<dbReference type="InterPro" id="IPR013121">
    <property type="entry name" value="Fe_red_NAD-bd_6"/>
</dbReference>
<dbReference type="SUPFAM" id="SSF63380">
    <property type="entry name" value="Riboflavin synthase domain-like"/>
    <property type="match status" value="1"/>
</dbReference>
<name>A0A9P6HIP2_9AGAM</name>
<organism evidence="17 18">
    <name type="scientific">Thelephora terrestris</name>
    <dbReference type="NCBI Taxonomy" id="56493"/>
    <lineage>
        <taxon>Eukaryota</taxon>
        <taxon>Fungi</taxon>
        <taxon>Dikarya</taxon>
        <taxon>Basidiomycota</taxon>
        <taxon>Agaricomycotina</taxon>
        <taxon>Agaricomycetes</taxon>
        <taxon>Thelephorales</taxon>
        <taxon>Thelephoraceae</taxon>
        <taxon>Thelephora</taxon>
    </lineage>
</organism>
<dbReference type="GO" id="GO:0006826">
    <property type="term" value="P:iron ion transport"/>
    <property type="evidence" value="ECO:0007669"/>
    <property type="project" value="UniProtKB-ARBA"/>
</dbReference>
<comment type="catalytic activity">
    <reaction evidence="13">
        <text>2 a Fe(II)-siderophore + NADP(+) + H(+) = 2 a Fe(III)-siderophore + NADPH</text>
        <dbReference type="Rhea" id="RHEA:28795"/>
        <dbReference type="Rhea" id="RHEA-COMP:11342"/>
        <dbReference type="Rhea" id="RHEA-COMP:11344"/>
        <dbReference type="ChEBI" id="CHEBI:15378"/>
        <dbReference type="ChEBI" id="CHEBI:29033"/>
        <dbReference type="ChEBI" id="CHEBI:29034"/>
        <dbReference type="ChEBI" id="CHEBI:57783"/>
        <dbReference type="ChEBI" id="CHEBI:58349"/>
        <dbReference type="EC" id="1.16.1.9"/>
    </reaction>
</comment>
<proteinExistence type="inferred from homology"/>
<dbReference type="InterPro" id="IPR013112">
    <property type="entry name" value="FAD-bd_8"/>
</dbReference>
<dbReference type="InterPro" id="IPR013130">
    <property type="entry name" value="Fe3_Rdtase_TM_dom"/>
</dbReference>
<dbReference type="InterPro" id="IPR017938">
    <property type="entry name" value="Riboflavin_synthase-like_b-brl"/>
</dbReference>
<evidence type="ECO:0000256" key="5">
    <source>
        <dbReference type="ARBA" id="ARBA00022475"/>
    </source>
</evidence>
<evidence type="ECO:0000313" key="17">
    <source>
        <dbReference type="EMBL" id="KAF9788128.1"/>
    </source>
</evidence>
<gene>
    <name evidence="17" type="ORF">BJ322DRAFT_607379</name>
</gene>
<keyword evidence="6 15" id="KW-0812">Transmembrane</keyword>
<keyword evidence="12" id="KW-0325">Glycoprotein</keyword>
<evidence type="ECO:0000256" key="10">
    <source>
        <dbReference type="ARBA" id="ARBA00023065"/>
    </source>
</evidence>
<evidence type="ECO:0000256" key="15">
    <source>
        <dbReference type="SAM" id="Phobius"/>
    </source>
</evidence>
<reference evidence="17" key="2">
    <citation type="submission" date="2020-11" db="EMBL/GenBank/DDBJ databases">
        <authorList>
            <consortium name="DOE Joint Genome Institute"/>
            <person name="Kuo A."/>
            <person name="Miyauchi S."/>
            <person name="Kiss E."/>
            <person name="Drula E."/>
            <person name="Kohler A."/>
            <person name="Sanchez-Garcia M."/>
            <person name="Andreopoulos B."/>
            <person name="Barry K.W."/>
            <person name="Bonito G."/>
            <person name="Buee M."/>
            <person name="Carver A."/>
            <person name="Chen C."/>
            <person name="Cichocki N."/>
            <person name="Clum A."/>
            <person name="Culley D."/>
            <person name="Crous P.W."/>
            <person name="Fauchery L."/>
            <person name="Girlanda M."/>
            <person name="Hayes R."/>
            <person name="Keri Z."/>
            <person name="Labutti K."/>
            <person name="Lipzen A."/>
            <person name="Lombard V."/>
            <person name="Magnuson J."/>
            <person name="Maillard F."/>
            <person name="Morin E."/>
            <person name="Murat C."/>
            <person name="Nolan M."/>
            <person name="Ohm R."/>
            <person name="Pangilinan J."/>
            <person name="Pereira M."/>
            <person name="Perotto S."/>
            <person name="Peter M."/>
            <person name="Riley R."/>
            <person name="Sitrit Y."/>
            <person name="Stielow B."/>
            <person name="Szollosi G."/>
            <person name="Zifcakova L."/>
            <person name="Stursova M."/>
            <person name="Spatafora J.W."/>
            <person name="Tedersoo L."/>
            <person name="Vaario L.-M."/>
            <person name="Yamada A."/>
            <person name="Yan M."/>
            <person name="Wang P."/>
            <person name="Xu J."/>
            <person name="Bruns T."/>
            <person name="Baldrian P."/>
            <person name="Vilgalys R."/>
            <person name="Henrissat B."/>
            <person name="Grigoriev I.V."/>
            <person name="Hibbett D."/>
            <person name="Nagy L.G."/>
            <person name="Martin F.M."/>
        </authorList>
    </citation>
    <scope>NUCLEOTIDE SEQUENCE</scope>
    <source>
        <strain evidence="17">UH-Tt-Lm1</strain>
    </source>
</reference>
<dbReference type="SFLD" id="SFLDS00052">
    <property type="entry name" value="Ferric_Reductase_Domain"/>
    <property type="match status" value="1"/>
</dbReference>
<dbReference type="Proteomes" id="UP000736335">
    <property type="component" value="Unassembled WGS sequence"/>
</dbReference>
<dbReference type="GO" id="GO:0005886">
    <property type="term" value="C:plasma membrane"/>
    <property type="evidence" value="ECO:0007669"/>
    <property type="project" value="UniProtKB-SubCell"/>
</dbReference>
<dbReference type="Pfam" id="PF08022">
    <property type="entry name" value="FAD_binding_8"/>
    <property type="match status" value="1"/>
</dbReference>
<keyword evidence="4" id="KW-0813">Transport</keyword>
<feature type="transmembrane region" description="Helical" evidence="15">
    <location>
        <begin position="202"/>
        <end position="219"/>
    </location>
</feature>
<evidence type="ECO:0000256" key="1">
    <source>
        <dbReference type="ARBA" id="ARBA00004651"/>
    </source>
</evidence>
<comment type="subcellular location">
    <subcellularLocation>
        <location evidence="1">Cell membrane</location>
        <topology evidence="1">Multi-pass membrane protein</topology>
    </subcellularLocation>
</comment>
<dbReference type="InterPro" id="IPR051410">
    <property type="entry name" value="Ferric/Cupric_Reductase"/>
</dbReference>
<dbReference type="GO" id="GO:0015677">
    <property type="term" value="P:copper ion import"/>
    <property type="evidence" value="ECO:0007669"/>
    <property type="project" value="TreeGrafter"/>
</dbReference>
<evidence type="ECO:0000256" key="3">
    <source>
        <dbReference type="ARBA" id="ARBA00012668"/>
    </source>
</evidence>
<evidence type="ECO:0000256" key="6">
    <source>
        <dbReference type="ARBA" id="ARBA00022692"/>
    </source>
</evidence>
<dbReference type="Gene3D" id="3.40.50.80">
    <property type="entry name" value="Nucleotide-binding domain of ferredoxin-NADP reductase (FNR) module"/>
    <property type="match status" value="1"/>
</dbReference>
<evidence type="ECO:0000256" key="9">
    <source>
        <dbReference type="ARBA" id="ARBA00023002"/>
    </source>
</evidence>
<dbReference type="InterPro" id="IPR017927">
    <property type="entry name" value="FAD-bd_FR_type"/>
</dbReference>
<dbReference type="SUPFAM" id="SSF52343">
    <property type="entry name" value="Ferredoxin reductase-like, C-terminal NADP-linked domain"/>
    <property type="match status" value="1"/>
</dbReference>
<keyword evidence="11 15" id="KW-0472">Membrane</keyword>
<dbReference type="OrthoDB" id="4494341at2759"/>
<dbReference type="AlphaFoldDB" id="A0A9P6HIP2"/>
<reference evidence="17" key="1">
    <citation type="journal article" date="2020" name="Nat. Commun.">
        <title>Large-scale genome sequencing of mycorrhizal fungi provides insights into the early evolution of symbiotic traits.</title>
        <authorList>
            <person name="Miyauchi S."/>
            <person name="Kiss E."/>
            <person name="Kuo A."/>
            <person name="Drula E."/>
            <person name="Kohler A."/>
            <person name="Sanchez-Garcia M."/>
            <person name="Morin E."/>
            <person name="Andreopoulos B."/>
            <person name="Barry K.W."/>
            <person name="Bonito G."/>
            <person name="Buee M."/>
            <person name="Carver A."/>
            <person name="Chen C."/>
            <person name="Cichocki N."/>
            <person name="Clum A."/>
            <person name="Culley D."/>
            <person name="Crous P.W."/>
            <person name="Fauchery L."/>
            <person name="Girlanda M."/>
            <person name="Hayes R.D."/>
            <person name="Keri Z."/>
            <person name="LaButti K."/>
            <person name="Lipzen A."/>
            <person name="Lombard V."/>
            <person name="Magnuson J."/>
            <person name="Maillard F."/>
            <person name="Murat C."/>
            <person name="Nolan M."/>
            <person name="Ohm R.A."/>
            <person name="Pangilinan J."/>
            <person name="Pereira M.F."/>
            <person name="Perotto S."/>
            <person name="Peter M."/>
            <person name="Pfister S."/>
            <person name="Riley R."/>
            <person name="Sitrit Y."/>
            <person name="Stielow J.B."/>
            <person name="Szollosi G."/>
            <person name="Zifcakova L."/>
            <person name="Stursova M."/>
            <person name="Spatafora J.W."/>
            <person name="Tedersoo L."/>
            <person name="Vaario L.M."/>
            <person name="Yamada A."/>
            <person name="Yan M."/>
            <person name="Wang P."/>
            <person name="Xu J."/>
            <person name="Bruns T."/>
            <person name="Baldrian P."/>
            <person name="Vilgalys R."/>
            <person name="Dunand C."/>
            <person name="Henrissat B."/>
            <person name="Grigoriev I.V."/>
            <person name="Hibbett D."/>
            <person name="Nagy L.G."/>
            <person name="Martin F.M."/>
        </authorList>
    </citation>
    <scope>NUCLEOTIDE SEQUENCE</scope>
    <source>
        <strain evidence="17">UH-Tt-Lm1</strain>
    </source>
</reference>
<keyword evidence="7" id="KW-0249">Electron transport</keyword>